<dbReference type="PANTHER" id="PTHR34846:SF11">
    <property type="entry name" value="4-CARBOXYMUCONOLACTONE DECARBOXYLASE FAMILY PROTEIN (AFU_ORTHOLOGUE AFUA_6G11590)"/>
    <property type="match status" value="1"/>
</dbReference>
<dbReference type="Proteomes" id="UP000275385">
    <property type="component" value="Unassembled WGS sequence"/>
</dbReference>
<evidence type="ECO:0000313" key="3">
    <source>
        <dbReference type="Proteomes" id="UP000275385"/>
    </source>
</evidence>
<dbReference type="Pfam" id="PF02627">
    <property type="entry name" value="CMD"/>
    <property type="match status" value="1"/>
</dbReference>
<dbReference type="OrthoDB" id="9998495at2759"/>
<name>A0A420YCP4_9PEZI</name>
<accession>A0A420YCP4</accession>
<evidence type="ECO:0000259" key="1">
    <source>
        <dbReference type="Pfam" id="PF02627"/>
    </source>
</evidence>
<keyword evidence="3" id="KW-1185">Reference proteome</keyword>
<dbReference type="EMBL" id="QVQW01000019">
    <property type="protein sequence ID" value="RKU45678.1"/>
    <property type="molecule type" value="Genomic_DNA"/>
</dbReference>
<protein>
    <recommendedName>
        <fullName evidence="1">Carboxymuconolactone decarboxylase-like domain-containing protein</fullName>
    </recommendedName>
</protein>
<dbReference type="AlphaFoldDB" id="A0A420YCP4"/>
<evidence type="ECO:0000313" key="2">
    <source>
        <dbReference type="EMBL" id="RKU45678.1"/>
    </source>
</evidence>
<reference evidence="2 3" key="1">
    <citation type="submission" date="2018-08" db="EMBL/GenBank/DDBJ databases">
        <title>Draft genome of the lignicolous fungus Coniochaeta pulveracea.</title>
        <authorList>
            <person name="Borstlap C.J."/>
            <person name="De Witt R.N."/>
            <person name="Botha A."/>
            <person name="Volschenk H."/>
        </authorList>
    </citation>
    <scope>NUCLEOTIDE SEQUENCE [LARGE SCALE GENOMIC DNA]</scope>
    <source>
        <strain evidence="2 3">CAB683</strain>
    </source>
</reference>
<feature type="domain" description="Carboxymuconolactone decarboxylase-like" evidence="1">
    <location>
        <begin position="44"/>
        <end position="100"/>
    </location>
</feature>
<dbReference type="PANTHER" id="PTHR34846">
    <property type="entry name" value="4-CARBOXYMUCONOLACTONE DECARBOXYLASE FAMILY PROTEIN (AFU_ORTHOLOGUE AFUA_6G11590)"/>
    <property type="match status" value="1"/>
</dbReference>
<dbReference type="SUPFAM" id="SSF69118">
    <property type="entry name" value="AhpD-like"/>
    <property type="match status" value="1"/>
</dbReference>
<gene>
    <name evidence="2" type="ORF">DL546_005520</name>
</gene>
<sequence>MRLPYVPNPPPTSTPEEARIVSAIEARRAPRPLQPLDLTLLHSPPVADGWNSFLGAIRTRTSLPQDIRELAISRVAVVNRAWYEWTHHAPLAVAGGVGEELMERVKTPEALEVEGQGREGFGERQWLALVYTDEMTRNVQVREETFERVKKVFSEREVVELTATVACYNCVSRFLVALDVGERNGTGPDAKH</sequence>
<dbReference type="GO" id="GO:0051920">
    <property type="term" value="F:peroxiredoxin activity"/>
    <property type="evidence" value="ECO:0007669"/>
    <property type="project" value="InterPro"/>
</dbReference>
<dbReference type="InterPro" id="IPR029032">
    <property type="entry name" value="AhpD-like"/>
</dbReference>
<proteinExistence type="predicted"/>
<comment type="caution">
    <text evidence="2">The sequence shown here is derived from an EMBL/GenBank/DDBJ whole genome shotgun (WGS) entry which is preliminary data.</text>
</comment>
<dbReference type="Gene3D" id="1.20.1290.10">
    <property type="entry name" value="AhpD-like"/>
    <property type="match status" value="1"/>
</dbReference>
<organism evidence="2 3">
    <name type="scientific">Coniochaeta pulveracea</name>
    <dbReference type="NCBI Taxonomy" id="177199"/>
    <lineage>
        <taxon>Eukaryota</taxon>
        <taxon>Fungi</taxon>
        <taxon>Dikarya</taxon>
        <taxon>Ascomycota</taxon>
        <taxon>Pezizomycotina</taxon>
        <taxon>Sordariomycetes</taxon>
        <taxon>Sordariomycetidae</taxon>
        <taxon>Coniochaetales</taxon>
        <taxon>Coniochaetaceae</taxon>
        <taxon>Coniochaeta</taxon>
    </lineage>
</organism>
<dbReference type="InterPro" id="IPR003779">
    <property type="entry name" value="CMD-like"/>
</dbReference>